<dbReference type="InterPro" id="IPR011659">
    <property type="entry name" value="WD40"/>
</dbReference>
<dbReference type="Pfam" id="PF07676">
    <property type="entry name" value="PD40"/>
    <property type="match status" value="2"/>
</dbReference>
<evidence type="ECO:0000313" key="1">
    <source>
        <dbReference type="EMBL" id="TQM62497.1"/>
    </source>
</evidence>
<keyword evidence="2" id="KW-1185">Reference proteome</keyword>
<protein>
    <submittedName>
        <fullName evidence="1">WD40 repeat protein</fullName>
    </submittedName>
</protein>
<comment type="caution">
    <text evidence="1">The sequence shown here is derived from an EMBL/GenBank/DDBJ whole genome shotgun (WGS) entry which is preliminary data.</text>
</comment>
<dbReference type="RefSeq" id="WP_185749033.1">
    <property type="nucleotide sequence ID" value="NZ_VFPM01000002.1"/>
</dbReference>
<name>A0A543HVY2_9MICO</name>
<accession>A0A543HVY2</accession>
<evidence type="ECO:0000313" key="2">
    <source>
        <dbReference type="Proteomes" id="UP000316747"/>
    </source>
</evidence>
<dbReference type="SUPFAM" id="SSF82171">
    <property type="entry name" value="DPP6 N-terminal domain-like"/>
    <property type="match status" value="1"/>
</dbReference>
<dbReference type="Proteomes" id="UP000316747">
    <property type="component" value="Unassembled WGS sequence"/>
</dbReference>
<dbReference type="InterPro" id="IPR011042">
    <property type="entry name" value="6-blade_b-propeller_TolB-like"/>
</dbReference>
<dbReference type="EMBL" id="VFPM01000002">
    <property type="protein sequence ID" value="TQM62497.1"/>
    <property type="molecule type" value="Genomic_DNA"/>
</dbReference>
<gene>
    <name evidence="1" type="ORF">FBY41_2529</name>
</gene>
<dbReference type="Gene3D" id="2.120.10.30">
    <property type="entry name" value="TolB, C-terminal domain"/>
    <property type="match status" value="2"/>
</dbReference>
<dbReference type="AlphaFoldDB" id="A0A543HVY2"/>
<proteinExistence type="predicted"/>
<organism evidence="1 2">
    <name type="scientific">Humibacillus xanthopallidus</name>
    <dbReference type="NCBI Taxonomy" id="412689"/>
    <lineage>
        <taxon>Bacteria</taxon>
        <taxon>Bacillati</taxon>
        <taxon>Actinomycetota</taxon>
        <taxon>Actinomycetes</taxon>
        <taxon>Micrococcales</taxon>
        <taxon>Intrasporangiaceae</taxon>
        <taxon>Humibacillus</taxon>
    </lineage>
</organism>
<sequence>MRRLTDQSSGVPFVSDRDASWSPDHTHIVFMSSDAVAPTHLPVLSAAGAPVADLPVQGMTPVWLDTATVLCVVGRAEPDGTGRLQDLVAVDVPGGTARPLTAVAPGELLGEPAWHPTGGLAATLTREDPATGEWVSSQLVLAPAATVSATLTGGAPLTAASFADVAPGCTWPAGPDWSPDGARIAFSASRPCATTQPDGTPVLQMDVAIVTPPAPAGGPPGPLEWVTDDTAGSYHDGLNDGSPAFSPDGAWLAWARGHEDDWTRIVVKQLGTTAAPTVLMGDEHWFRWGLDW</sequence>
<reference evidence="1 2" key="1">
    <citation type="submission" date="2019-06" db="EMBL/GenBank/DDBJ databases">
        <title>Genome sequencing of plant associated microbes to promote plant fitness in Sorghum bicolor and Oryza sativa.</title>
        <authorList>
            <person name="Coleman-Derr D."/>
        </authorList>
    </citation>
    <scope>NUCLEOTIDE SEQUENCE [LARGE SCALE GENOMIC DNA]</scope>
    <source>
        <strain evidence="1 2">KV-663</strain>
    </source>
</reference>